<dbReference type="EMBL" id="JBAFSM010000002">
    <property type="protein sequence ID" value="MEG3435849.1"/>
    <property type="molecule type" value="Genomic_DNA"/>
</dbReference>
<gene>
    <name evidence="1" type="ORF">V0288_01855</name>
</gene>
<keyword evidence="2" id="KW-1185">Reference proteome</keyword>
<evidence type="ECO:0000313" key="2">
    <source>
        <dbReference type="Proteomes" id="UP001328733"/>
    </source>
</evidence>
<dbReference type="AlphaFoldDB" id="A0AAW9QSK2"/>
<protein>
    <submittedName>
        <fullName evidence="1">Uncharacterized protein</fullName>
    </submittedName>
</protein>
<comment type="caution">
    <text evidence="1">The sequence shown here is derived from an EMBL/GenBank/DDBJ whole genome shotgun (WGS) entry which is preliminary data.</text>
</comment>
<organism evidence="1 2">
    <name type="scientific">Pannus brasiliensis CCIBt3594</name>
    <dbReference type="NCBI Taxonomy" id="1427578"/>
    <lineage>
        <taxon>Bacteria</taxon>
        <taxon>Bacillati</taxon>
        <taxon>Cyanobacteriota</taxon>
        <taxon>Cyanophyceae</taxon>
        <taxon>Oscillatoriophycideae</taxon>
        <taxon>Chroococcales</taxon>
        <taxon>Microcystaceae</taxon>
        <taxon>Pannus</taxon>
    </lineage>
</organism>
<dbReference type="Proteomes" id="UP001328733">
    <property type="component" value="Unassembled WGS sequence"/>
</dbReference>
<reference evidence="1 2" key="1">
    <citation type="submission" date="2024-01" db="EMBL/GenBank/DDBJ databases">
        <title>Genomic insights into the taxonomy and metabolism of the cyanobacterium Pannus brasiliensis CCIBt3594.</title>
        <authorList>
            <person name="Machado M."/>
            <person name="Botero N.B."/>
            <person name="Andreote A.P.D."/>
            <person name="Feitosa A.M.T."/>
            <person name="Popin R."/>
            <person name="Sivonen K."/>
            <person name="Fiore M.F."/>
        </authorList>
    </citation>
    <scope>NUCLEOTIDE SEQUENCE [LARGE SCALE GENOMIC DNA]</scope>
    <source>
        <strain evidence="1 2">CCIBt3594</strain>
    </source>
</reference>
<evidence type="ECO:0000313" key="1">
    <source>
        <dbReference type="EMBL" id="MEG3435849.1"/>
    </source>
</evidence>
<proteinExistence type="predicted"/>
<sequence>MVRGVRSQEAGGRSQEPGNQILSLYHIFPISPISLTSPFPSPPPSPHSHLFLALGGKVW</sequence>
<accession>A0AAW9QSK2</accession>
<name>A0AAW9QSK2_9CHRO</name>